<dbReference type="AlphaFoldDB" id="A0A5C7VQT5"/>
<name>A0A5C7VQT5_9PROT</name>
<sequence>MALAWNEIKDRALAFSRDWAKAESEDADAKPFWIEFFQVVGINQRRIGSFEQKVKKLRAIN</sequence>
<protein>
    <recommendedName>
        <fullName evidence="1">MmeI-like N-terminal domain-containing protein</fullName>
    </recommendedName>
</protein>
<comment type="caution">
    <text evidence="2">The sequence shown here is derived from an EMBL/GenBank/DDBJ whole genome shotgun (WGS) entry which is preliminary data.</text>
</comment>
<evidence type="ECO:0000313" key="3">
    <source>
        <dbReference type="Proteomes" id="UP000321055"/>
    </source>
</evidence>
<dbReference type="Proteomes" id="UP000321055">
    <property type="component" value="Unassembled WGS sequence"/>
</dbReference>
<reference evidence="2 3" key="1">
    <citation type="submission" date="2018-09" db="EMBL/GenBank/DDBJ databases">
        <title>Metagenome Assembled Genomes from an Advanced Water Purification Facility.</title>
        <authorList>
            <person name="Stamps B.W."/>
            <person name="Spear J.R."/>
        </authorList>
    </citation>
    <scope>NUCLEOTIDE SEQUENCE [LARGE SCALE GENOMIC DNA]</scope>
    <source>
        <strain evidence="2">Bin_54_1</strain>
    </source>
</reference>
<organism evidence="2 3">
    <name type="scientific">Nitrosomonas oligotropha</name>
    <dbReference type="NCBI Taxonomy" id="42354"/>
    <lineage>
        <taxon>Bacteria</taxon>
        <taxon>Pseudomonadati</taxon>
        <taxon>Pseudomonadota</taxon>
        <taxon>Betaproteobacteria</taxon>
        <taxon>Nitrosomonadales</taxon>
        <taxon>Nitrosomonadaceae</taxon>
        <taxon>Nitrosomonas</taxon>
    </lineage>
</organism>
<dbReference type="InterPro" id="IPR046817">
    <property type="entry name" value="MmeI_N"/>
</dbReference>
<accession>A0A5C7VQT5</accession>
<dbReference type="Pfam" id="PF20464">
    <property type="entry name" value="MmeI_N"/>
    <property type="match status" value="1"/>
</dbReference>
<evidence type="ECO:0000313" key="2">
    <source>
        <dbReference type="EMBL" id="TXI27025.1"/>
    </source>
</evidence>
<proteinExistence type="predicted"/>
<feature type="domain" description="MmeI-like N-terminal" evidence="1">
    <location>
        <begin position="11"/>
        <end position="56"/>
    </location>
</feature>
<dbReference type="EMBL" id="SSFX01000087">
    <property type="protein sequence ID" value="TXI27025.1"/>
    <property type="molecule type" value="Genomic_DNA"/>
</dbReference>
<evidence type="ECO:0000259" key="1">
    <source>
        <dbReference type="Pfam" id="PF20464"/>
    </source>
</evidence>
<gene>
    <name evidence="2" type="ORF">E6Q60_10895</name>
</gene>